<accession>A0ABP7H1R8</accession>
<evidence type="ECO:0000313" key="1">
    <source>
        <dbReference type="EMBL" id="GAA3781020.1"/>
    </source>
</evidence>
<reference evidence="2" key="1">
    <citation type="journal article" date="2019" name="Int. J. Syst. Evol. Microbiol.">
        <title>The Global Catalogue of Microorganisms (GCM) 10K type strain sequencing project: providing services to taxonomists for standard genome sequencing and annotation.</title>
        <authorList>
            <consortium name="The Broad Institute Genomics Platform"/>
            <consortium name="The Broad Institute Genome Sequencing Center for Infectious Disease"/>
            <person name="Wu L."/>
            <person name="Ma J."/>
        </authorList>
    </citation>
    <scope>NUCLEOTIDE SEQUENCE [LARGE SCALE GENOMIC DNA]</scope>
    <source>
        <strain evidence="2">JCM 17525</strain>
    </source>
</reference>
<proteinExistence type="predicted"/>
<gene>
    <name evidence="1" type="ORF">GCM10022271_11600</name>
</gene>
<dbReference type="RefSeq" id="WP_344728249.1">
    <property type="nucleotide sequence ID" value="NZ_BAABBI010000001.1"/>
</dbReference>
<evidence type="ECO:0000313" key="2">
    <source>
        <dbReference type="Proteomes" id="UP001501456"/>
    </source>
</evidence>
<dbReference type="EMBL" id="BAABBI010000001">
    <property type="protein sequence ID" value="GAA3781020.1"/>
    <property type="molecule type" value="Genomic_DNA"/>
</dbReference>
<keyword evidence="2" id="KW-1185">Reference proteome</keyword>
<dbReference type="Proteomes" id="UP001501456">
    <property type="component" value="Unassembled WGS sequence"/>
</dbReference>
<name>A0ABP7H1R8_9FLAO</name>
<protein>
    <submittedName>
        <fullName evidence="1">Uncharacterized protein</fullName>
    </submittedName>
</protein>
<sequence>MDASVAYSVAMALPQEERVKLFNMLKADVMPKAKVKSGKDKTPIFSDDEALEYLFDKLGL</sequence>
<organism evidence="1 2">
    <name type="scientific">Corallibacter vietnamensis</name>
    <dbReference type="NCBI Taxonomy" id="904130"/>
    <lineage>
        <taxon>Bacteria</taxon>
        <taxon>Pseudomonadati</taxon>
        <taxon>Bacteroidota</taxon>
        <taxon>Flavobacteriia</taxon>
        <taxon>Flavobacteriales</taxon>
        <taxon>Flavobacteriaceae</taxon>
        <taxon>Corallibacter</taxon>
    </lineage>
</organism>
<comment type="caution">
    <text evidence="1">The sequence shown here is derived from an EMBL/GenBank/DDBJ whole genome shotgun (WGS) entry which is preliminary data.</text>
</comment>